<feature type="transmembrane region" description="Helical" evidence="1">
    <location>
        <begin position="33"/>
        <end position="55"/>
    </location>
</feature>
<keyword evidence="1" id="KW-1133">Transmembrane helix</keyword>
<dbReference type="RefSeq" id="WP_201432987.1">
    <property type="nucleotide sequence ID" value="NZ_JAEQBW010000016.1"/>
</dbReference>
<accession>A0A934X2Y6</accession>
<keyword evidence="1" id="KW-0812">Transmembrane</keyword>
<evidence type="ECO:0000313" key="2">
    <source>
        <dbReference type="EMBL" id="MBK6267301.1"/>
    </source>
</evidence>
<gene>
    <name evidence="2" type="ORF">JKA74_19825</name>
</gene>
<comment type="caution">
    <text evidence="2">The sequence shown here is derived from an EMBL/GenBank/DDBJ whole genome shotgun (WGS) entry which is preliminary data.</text>
</comment>
<reference evidence="2" key="1">
    <citation type="submission" date="2021-01" db="EMBL/GenBank/DDBJ databases">
        <title>Marivirga aurantiaca sp. nov., isolated from intertidal surface sediments.</title>
        <authorList>
            <person name="Zhang M."/>
        </authorList>
    </citation>
    <scope>NUCLEOTIDE SEQUENCE</scope>
    <source>
        <strain evidence="2">S37H4</strain>
    </source>
</reference>
<keyword evidence="3" id="KW-1185">Reference proteome</keyword>
<keyword evidence="1" id="KW-0472">Membrane</keyword>
<organism evidence="2 3">
    <name type="scientific">Marivirga aurantiaca</name>
    <dbReference type="NCBI Taxonomy" id="2802615"/>
    <lineage>
        <taxon>Bacteria</taxon>
        <taxon>Pseudomonadati</taxon>
        <taxon>Bacteroidota</taxon>
        <taxon>Cytophagia</taxon>
        <taxon>Cytophagales</taxon>
        <taxon>Marivirgaceae</taxon>
        <taxon>Marivirga</taxon>
    </lineage>
</organism>
<name>A0A934X2Y6_9BACT</name>
<dbReference type="EMBL" id="JAEQBW010000016">
    <property type="protein sequence ID" value="MBK6267301.1"/>
    <property type="molecule type" value="Genomic_DNA"/>
</dbReference>
<evidence type="ECO:0000313" key="3">
    <source>
        <dbReference type="Proteomes" id="UP000611723"/>
    </source>
</evidence>
<evidence type="ECO:0000256" key="1">
    <source>
        <dbReference type="SAM" id="Phobius"/>
    </source>
</evidence>
<proteinExistence type="predicted"/>
<protein>
    <submittedName>
        <fullName evidence="2">PspC family transcriptional regulator</fullName>
    </submittedName>
</protein>
<dbReference type="AlphaFoldDB" id="A0A934X2Y6"/>
<dbReference type="Proteomes" id="UP000611723">
    <property type="component" value="Unassembled WGS sequence"/>
</dbReference>
<sequence length="71" mass="8501">MKKVQQFIENKAFGVCTRLGELMDLPTSHIRMFFIYTSFLTFGSPILLYMSLAFIRDLRRLLRKGKAKWYY</sequence>